<feature type="compositionally biased region" description="Acidic residues" evidence="1">
    <location>
        <begin position="451"/>
        <end position="469"/>
    </location>
</feature>
<accession>A0AA39WWH3</accession>
<feature type="compositionally biased region" description="Polar residues" evidence="1">
    <location>
        <begin position="166"/>
        <end position="181"/>
    </location>
</feature>
<name>A0AA39WWH3_9PEZI</name>
<keyword evidence="3" id="KW-1185">Reference proteome</keyword>
<proteinExistence type="predicted"/>
<feature type="region of interest" description="Disordered" evidence="1">
    <location>
        <begin position="584"/>
        <end position="620"/>
    </location>
</feature>
<feature type="compositionally biased region" description="Basic and acidic residues" evidence="1">
    <location>
        <begin position="294"/>
        <end position="307"/>
    </location>
</feature>
<organism evidence="2 3">
    <name type="scientific">Immersiella caudata</name>
    <dbReference type="NCBI Taxonomy" id="314043"/>
    <lineage>
        <taxon>Eukaryota</taxon>
        <taxon>Fungi</taxon>
        <taxon>Dikarya</taxon>
        <taxon>Ascomycota</taxon>
        <taxon>Pezizomycotina</taxon>
        <taxon>Sordariomycetes</taxon>
        <taxon>Sordariomycetidae</taxon>
        <taxon>Sordariales</taxon>
        <taxon>Lasiosphaeriaceae</taxon>
        <taxon>Immersiella</taxon>
    </lineage>
</organism>
<feature type="compositionally biased region" description="Pro residues" evidence="1">
    <location>
        <begin position="328"/>
        <end position="338"/>
    </location>
</feature>
<feature type="compositionally biased region" description="Low complexity" evidence="1">
    <location>
        <begin position="486"/>
        <end position="504"/>
    </location>
</feature>
<feature type="region of interest" description="Disordered" evidence="1">
    <location>
        <begin position="1"/>
        <end position="549"/>
    </location>
</feature>
<feature type="compositionally biased region" description="Basic and acidic residues" evidence="1">
    <location>
        <begin position="70"/>
        <end position="95"/>
    </location>
</feature>
<evidence type="ECO:0000313" key="3">
    <source>
        <dbReference type="Proteomes" id="UP001175000"/>
    </source>
</evidence>
<gene>
    <name evidence="2" type="ORF">B0T14DRAFT_154876</name>
</gene>
<sequence length="620" mass="67644">MPRPKRSRVAPSRLAAGPVQAHQSSTTPPAMAQPISKLPRAPSSDIYDVSDREKQKQQMRTRASGMGHHLQVDSEHTKALEASRRRRDEAMDRLDNISSTSRPADSGSADNGVDSPDIEYSRRESVSVAAGSRPARLTDASGLDLDDSVFANLDDSLDDSLDADTTHNTHQTRSTDTSSFNVGMFRRRPRQSSIVGKDDAPIRPSSRGPNTPSISSHLNLGRFKRRQREPSILGTAQKDRVPRPQSQMSNYGSVIGDDSGPEDESTPLEKPKRHSGAAQEREASPSLPTRKRKSLEEQSGREKRPALDDGSEEEVIHQSIEVDSVPSGSPPLSDPPSTPIRNSDPDMAPPVSSDSSSNGSPIVWPPLESLAHRTYVRQRAAAKTPEPHGDAASDISSPPSLTHSPNYRPAVKTRAKRKPIAAPPCKVTTADLTSLLPRRRHPARGESPASGEEDPYELDSSNEDQDELSYADSRTAAARRKRLTQTSTNKNAKGAKKTATPTETTSRRKSRVYGRNSDKENEEAEGEEVSIELGSEAEENTAEESMLDAETSQMMEARLGTELKNAAKKFKEVDKWELSFEVVEKSSSPIPDVVPLSEGEEVEVEGDGKREVAPEIMIEG</sequence>
<evidence type="ECO:0000313" key="2">
    <source>
        <dbReference type="EMBL" id="KAK0622861.1"/>
    </source>
</evidence>
<dbReference type="AlphaFoldDB" id="A0AA39WWH3"/>
<feature type="compositionally biased region" description="Acidic residues" evidence="1">
    <location>
        <begin position="520"/>
        <end position="547"/>
    </location>
</feature>
<dbReference type="Proteomes" id="UP001175000">
    <property type="component" value="Unassembled WGS sequence"/>
</dbReference>
<feature type="compositionally biased region" description="Low complexity" evidence="1">
    <location>
        <begin position="345"/>
        <end position="361"/>
    </location>
</feature>
<feature type="compositionally biased region" description="Polar residues" evidence="1">
    <location>
        <begin position="394"/>
        <end position="405"/>
    </location>
</feature>
<reference evidence="2" key="1">
    <citation type="submission" date="2023-06" db="EMBL/GenBank/DDBJ databases">
        <title>Genome-scale phylogeny and comparative genomics of the fungal order Sordariales.</title>
        <authorList>
            <consortium name="Lawrence Berkeley National Laboratory"/>
            <person name="Hensen N."/>
            <person name="Bonometti L."/>
            <person name="Westerberg I."/>
            <person name="Brannstrom I.O."/>
            <person name="Guillou S."/>
            <person name="Cros-Aarteil S."/>
            <person name="Calhoun S."/>
            <person name="Haridas S."/>
            <person name="Kuo A."/>
            <person name="Mondo S."/>
            <person name="Pangilinan J."/>
            <person name="Riley R."/>
            <person name="Labutti K."/>
            <person name="Andreopoulos B."/>
            <person name="Lipzen A."/>
            <person name="Chen C."/>
            <person name="Yanf M."/>
            <person name="Daum C."/>
            <person name="Ng V."/>
            <person name="Clum A."/>
            <person name="Steindorff A."/>
            <person name="Ohm R."/>
            <person name="Martin F."/>
            <person name="Silar P."/>
            <person name="Natvig D."/>
            <person name="Lalanne C."/>
            <person name="Gautier V."/>
            <person name="Ament-Velasquez S.L."/>
            <person name="Kruys A."/>
            <person name="Hutchinson M.I."/>
            <person name="Powell A.J."/>
            <person name="Barry K."/>
            <person name="Miller A.N."/>
            <person name="Grigoriev I.V."/>
            <person name="Debuchy R."/>
            <person name="Gladieux P."/>
            <person name="Thoren M.H."/>
            <person name="Johannesson H."/>
        </authorList>
    </citation>
    <scope>NUCLEOTIDE SEQUENCE</scope>
    <source>
        <strain evidence="2">CBS 606.72</strain>
    </source>
</reference>
<protein>
    <submittedName>
        <fullName evidence="2">Uncharacterized protein</fullName>
    </submittedName>
</protein>
<comment type="caution">
    <text evidence="2">The sequence shown here is derived from an EMBL/GenBank/DDBJ whole genome shotgun (WGS) entry which is preliminary data.</text>
</comment>
<feature type="compositionally biased region" description="Polar residues" evidence="1">
    <location>
        <begin position="207"/>
        <end position="218"/>
    </location>
</feature>
<dbReference type="EMBL" id="JAULSU010000003">
    <property type="protein sequence ID" value="KAK0622861.1"/>
    <property type="molecule type" value="Genomic_DNA"/>
</dbReference>
<evidence type="ECO:0000256" key="1">
    <source>
        <dbReference type="SAM" id="MobiDB-lite"/>
    </source>
</evidence>